<keyword evidence="4" id="KW-1185">Reference proteome</keyword>
<name>A0A3N4KYM4_9PEZI</name>
<feature type="compositionally biased region" description="Low complexity" evidence="1">
    <location>
        <begin position="21"/>
        <end position="36"/>
    </location>
</feature>
<evidence type="ECO:0000256" key="1">
    <source>
        <dbReference type="SAM" id="MobiDB-lite"/>
    </source>
</evidence>
<gene>
    <name evidence="3" type="ORF">P167DRAFT_572503</name>
</gene>
<evidence type="ECO:0000313" key="4">
    <source>
        <dbReference type="Proteomes" id="UP000277580"/>
    </source>
</evidence>
<dbReference type="GO" id="GO:0033255">
    <property type="term" value="C:SAS acetyltransferase complex"/>
    <property type="evidence" value="ECO:0007669"/>
    <property type="project" value="InterPro"/>
</dbReference>
<feature type="compositionally biased region" description="Acidic residues" evidence="1">
    <location>
        <begin position="424"/>
        <end position="433"/>
    </location>
</feature>
<dbReference type="GO" id="GO:0004402">
    <property type="term" value="F:histone acetyltransferase activity"/>
    <property type="evidence" value="ECO:0007669"/>
    <property type="project" value="TreeGrafter"/>
</dbReference>
<dbReference type="InterPro" id="IPR038988">
    <property type="entry name" value="Sas4"/>
</dbReference>
<proteinExistence type="predicted"/>
<evidence type="ECO:0000259" key="2">
    <source>
        <dbReference type="Pfam" id="PF15460"/>
    </source>
</evidence>
<feature type="compositionally biased region" description="Basic residues" evidence="1">
    <location>
        <begin position="456"/>
        <end position="472"/>
    </location>
</feature>
<dbReference type="STRING" id="1392247.A0A3N4KYM4"/>
<dbReference type="OrthoDB" id="1938992at2759"/>
<dbReference type="EMBL" id="ML119118">
    <property type="protein sequence ID" value="RPB14352.1"/>
    <property type="molecule type" value="Genomic_DNA"/>
</dbReference>
<organism evidence="3 4">
    <name type="scientific">Morchella conica CCBAS932</name>
    <dbReference type="NCBI Taxonomy" id="1392247"/>
    <lineage>
        <taxon>Eukaryota</taxon>
        <taxon>Fungi</taxon>
        <taxon>Dikarya</taxon>
        <taxon>Ascomycota</taxon>
        <taxon>Pezizomycotina</taxon>
        <taxon>Pezizomycetes</taxon>
        <taxon>Pezizales</taxon>
        <taxon>Morchellaceae</taxon>
        <taxon>Morchella</taxon>
    </lineage>
</organism>
<dbReference type="Proteomes" id="UP000277580">
    <property type="component" value="Unassembled WGS sequence"/>
</dbReference>
<feature type="compositionally biased region" description="Polar residues" evidence="1">
    <location>
        <begin position="37"/>
        <end position="50"/>
    </location>
</feature>
<evidence type="ECO:0000313" key="3">
    <source>
        <dbReference type="EMBL" id="RPB14352.1"/>
    </source>
</evidence>
<dbReference type="InterPro" id="IPR029184">
    <property type="entry name" value="Sas4_dom"/>
</dbReference>
<reference evidence="3 4" key="1">
    <citation type="journal article" date="2018" name="Nat. Ecol. Evol.">
        <title>Pezizomycetes genomes reveal the molecular basis of ectomycorrhizal truffle lifestyle.</title>
        <authorList>
            <person name="Murat C."/>
            <person name="Payen T."/>
            <person name="Noel B."/>
            <person name="Kuo A."/>
            <person name="Morin E."/>
            <person name="Chen J."/>
            <person name="Kohler A."/>
            <person name="Krizsan K."/>
            <person name="Balestrini R."/>
            <person name="Da Silva C."/>
            <person name="Montanini B."/>
            <person name="Hainaut M."/>
            <person name="Levati E."/>
            <person name="Barry K.W."/>
            <person name="Belfiori B."/>
            <person name="Cichocki N."/>
            <person name="Clum A."/>
            <person name="Dockter R.B."/>
            <person name="Fauchery L."/>
            <person name="Guy J."/>
            <person name="Iotti M."/>
            <person name="Le Tacon F."/>
            <person name="Lindquist E.A."/>
            <person name="Lipzen A."/>
            <person name="Malagnac F."/>
            <person name="Mello A."/>
            <person name="Molinier V."/>
            <person name="Miyauchi S."/>
            <person name="Poulain J."/>
            <person name="Riccioni C."/>
            <person name="Rubini A."/>
            <person name="Sitrit Y."/>
            <person name="Splivallo R."/>
            <person name="Traeger S."/>
            <person name="Wang M."/>
            <person name="Zifcakova L."/>
            <person name="Wipf D."/>
            <person name="Zambonelli A."/>
            <person name="Paolocci F."/>
            <person name="Nowrousian M."/>
            <person name="Ottonello S."/>
            <person name="Baldrian P."/>
            <person name="Spatafora J.W."/>
            <person name="Henrissat B."/>
            <person name="Nagy L.G."/>
            <person name="Aury J.M."/>
            <person name="Wincker P."/>
            <person name="Grigoriev I.V."/>
            <person name="Bonfante P."/>
            <person name="Martin F.M."/>
        </authorList>
    </citation>
    <scope>NUCLEOTIDE SEQUENCE [LARGE SCALE GENOMIC DNA]</scope>
    <source>
        <strain evidence="3 4">CCBAS932</strain>
    </source>
</reference>
<sequence length="551" mass="62314">MKRKVHIILRFSKQVNPPAATSTSGSSEFSSSENSTPPATSFTSLTQSPDSPKAGSMARLSSDNEGVEARSDKRKRKVQNKYKNSQEPDTASLPTPPSPSADAAAFVPQTSQLIGKRKRSIPKSIGGGKGDLQPPPKKARRFTASKQQPIHIRTTTATTTTNNLNENDKKEGDKRVTRSQDTQQKSELAEWFEDREDEDDFVVDIDHPMRIVENDATPRNAQSAITNRINGTTANGNADLNDIEATRSPETVNIGIVDSLAEPQQSIHPTRQVVIETINLEEEARASSSRLTRFNADPLSEDIYIRPHTSMGREEKRLRNVERDRAAHDKQRYEDRLERLRGPDWIKTFNLSTIAQKLGLVEMEKRKAGVIRWHESLLRKFKAWKEEERRKKLAAAGRTSRSLTNSPERDLDESGGPNGRAFYENEDEGEEDKEDGKAEKDIYAITDDSDDGDHLHRSKQHRHTSKSSKSSHRLTAAESPKKKQPIHKPFISFYNNPHMRQAVLNTSRKSSRNLKPFGVSLPELEIKDFELPEEFHQKTARHLRARRRISK</sequence>
<dbReference type="InParanoid" id="A0A3N4KYM4"/>
<feature type="region of interest" description="Disordered" evidence="1">
    <location>
        <begin position="1"/>
        <end position="186"/>
    </location>
</feature>
<feature type="compositionally biased region" description="Basic and acidic residues" evidence="1">
    <location>
        <begin position="166"/>
        <end position="178"/>
    </location>
</feature>
<dbReference type="PANTHER" id="PTHR38422">
    <property type="entry name" value="SOMETHING ABOUT SILENCING PROTEIN 4"/>
    <property type="match status" value="1"/>
</dbReference>
<dbReference type="AlphaFoldDB" id="A0A3N4KYM4"/>
<accession>A0A3N4KYM4</accession>
<protein>
    <recommendedName>
        <fullName evidence="2">Something about silencing protein 4 domain-containing protein</fullName>
    </recommendedName>
</protein>
<feature type="region of interest" description="Disordered" evidence="1">
    <location>
        <begin position="392"/>
        <end position="486"/>
    </location>
</feature>
<dbReference type="Pfam" id="PF15460">
    <property type="entry name" value="SAS4"/>
    <property type="match status" value="1"/>
</dbReference>
<feature type="domain" description="Something about silencing protein 4" evidence="2">
    <location>
        <begin position="297"/>
        <end position="392"/>
    </location>
</feature>
<dbReference type="PANTHER" id="PTHR38422:SF1">
    <property type="entry name" value="SOMETHING ABOUT SILENCING PROTEIN 4"/>
    <property type="match status" value="1"/>
</dbReference>